<feature type="domain" description="Protein kinase" evidence="10">
    <location>
        <begin position="11"/>
        <end position="266"/>
    </location>
</feature>
<evidence type="ECO:0000256" key="3">
    <source>
        <dbReference type="ARBA" id="ARBA00022679"/>
    </source>
</evidence>
<comment type="caution">
    <text evidence="11">The sequence shown here is derived from an EMBL/GenBank/DDBJ whole genome shotgun (WGS) entry which is preliminary data.</text>
</comment>
<keyword evidence="4 7" id="KW-0547">Nucleotide-binding</keyword>
<keyword evidence="3 11" id="KW-0808">Transferase</keyword>
<dbReference type="Proteomes" id="UP001271792">
    <property type="component" value="Unassembled WGS sequence"/>
</dbReference>
<name>A0ABU4TUK5_9PSEU</name>
<evidence type="ECO:0000313" key="11">
    <source>
        <dbReference type="EMBL" id="MDX8051984.1"/>
    </source>
</evidence>
<feature type="binding site" evidence="7">
    <location>
        <position position="40"/>
    </location>
    <ligand>
        <name>ATP</name>
        <dbReference type="ChEBI" id="CHEBI:30616"/>
    </ligand>
</feature>
<protein>
    <recommendedName>
        <fullName evidence="1">non-specific serine/threonine protein kinase</fullName>
        <ecNumber evidence="1">2.7.11.1</ecNumber>
    </recommendedName>
</protein>
<keyword evidence="9" id="KW-0472">Membrane</keyword>
<evidence type="ECO:0000256" key="9">
    <source>
        <dbReference type="SAM" id="Phobius"/>
    </source>
</evidence>
<dbReference type="Gene3D" id="3.30.200.20">
    <property type="entry name" value="Phosphorylase Kinase, domain 1"/>
    <property type="match status" value="1"/>
</dbReference>
<evidence type="ECO:0000256" key="4">
    <source>
        <dbReference type="ARBA" id="ARBA00022741"/>
    </source>
</evidence>
<dbReference type="Gene3D" id="1.10.510.10">
    <property type="entry name" value="Transferase(Phosphotransferase) domain 1"/>
    <property type="match status" value="1"/>
</dbReference>
<accession>A0ABU4TUK5</accession>
<keyword evidence="9" id="KW-1133">Transmembrane helix</keyword>
<evidence type="ECO:0000259" key="10">
    <source>
        <dbReference type="PROSITE" id="PS50011"/>
    </source>
</evidence>
<evidence type="ECO:0000256" key="7">
    <source>
        <dbReference type="PROSITE-ProRule" id="PRU10141"/>
    </source>
</evidence>
<proteinExistence type="predicted"/>
<evidence type="ECO:0000256" key="6">
    <source>
        <dbReference type="ARBA" id="ARBA00022840"/>
    </source>
</evidence>
<gene>
    <name evidence="11" type="ORF">SK571_21535</name>
</gene>
<evidence type="ECO:0000256" key="1">
    <source>
        <dbReference type="ARBA" id="ARBA00012513"/>
    </source>
</evidence>
<dbReference type="PROSITE" id="PS50011">
    <property type="entry name" value="PROTEIN_KINASE_DOM"/>
    <property type="match status" value="1"/>
</dbReference>
<dbReference type="PROSITE" id="PS00107">
    <property type="entry name" value="PROTEIN_KINASE_ATP"/>
    <property type="match status" value="1"/>
</dbReference>
<reference evidence="11 12" key="1">
    <citation type="submission" date="2023-11" db="EMBL/GenBank/DDBJ databases">
        <title>Lentzea sokolovensis, sp. nov., Lentzea kristufkii, sp. nov., and Lentzea miocenensis, sp. nov., rare actinobacteria from Sokolov Coal Basin, Miocene lacustrine sediment, Czech Republic.</title>
        <authorList>
            <person name="Lara A."/>
            <person name="Kotroba L."/>
            <person name="Nouioui I."/>
            <person name="Neumann-Schaal M."/>
            <person name="Mast Y."/>
            <person name="Chronakova A."/>
        </authorList>
    </citation>
    <scope>NUCLEOTIDE SEQUENCE [LARGE SCALE GENOMIC DNA]</scope>
    <source>
        <strain evidence="11 12">BCCO 10_0798</strain>
    </source>
</reference>
<dbReference type="RefSeq" id="WP_319985886.1">
    <property type="nucleotide sequence ID" value="NZ_JAXAVV010000010.1"/>
</dbReference>
<reference evidence="11 12" key="2">
    <citation type="submission" date="2023-11" db="EMBL/GenBank/DDBJ databases">
        <authorList>
            <person name="Lara A.C."/>
            <person name="Chronakova A."/>
        </authorList>
    </citation>
    <scope>NUCLEOTIDE SEQUENCE [LARGE SCALE GENOMIC DNA]</scope>
    <source>
        <strain evidence="11 12">BCCO 10_0798</strain>
    </source>
</reference>
<dbReference type="SMART" id="SM00220">
    <property type="entry name" value="S_TKc"/>
    <property type="match status" value="1"/>
</dbReference>
<dbReference type="PANTHER" id="PTHR43289">
    <property type="entry name" value="MITOGEN-ACTIVATED PROTEIN KINASE KINASE KINASE 20-RELATED"/>
    <property type="match status" value="1"/>
</dbReference>
<dbReference type="PROSITE" id="PS00108">
    <property type="entry name" value="PROTEIN_KINASE_ST"/>
    <property type="match status" value="1"/>
</dbReference>
<organism evidence="11 12">
    <name type="scientific">Lentzea kristufekii</name>
    <dbReference type="NCBI Taxonomy" id="3095430"/>
    <lineage>
        <taxon>Bacteria</taxon>
        <taxon>Bacillati</taxon>
        <taxon>Actinomycetota</taxon>
        <taxon>Actinomycetes</taxon>
        <taxon>Pseudonocardiales</taxon>
        <taxon>Pseudonocardiaceae</taxon>
        <taxon>Lentzea</taxon>
    </lineage>
</organism>
<keyword evidence="12" id="KW-1185">Reference proteome</keyword>
<dbReference type="PANTHER" id="PTHR43289:SF6">
    <property type="entry name" value="SERINE_THREONINE-PROTEIN KINASE NEKL-3"/>
    <property type="match status" value="1"/>
</dbReference>
<dbReference type="InterPro" id="IPR008271">
    <property type="entry name" value="Ser/Thr_kinase_AS"/>
</dbReference>
<evidence type="ECO:0000256" key="8">
    <source>
        <dbReference type="SAM" id="MobiDB-lite"/>
    </source>
</evidence>
<dbReference type="EMBL" id="JAXAVV010000010">
    <property type="protein sequence ID" value="MDX8051984.1"/>
    <property type="molecule type" value="Genomic_DNA"/>
</dbReference>
<dbReference type="InterPro" id="IPR011009">
    <property type="entry name" value="Kinase-like_dom_sf"/>
</dbReference>
<evidence type="ECO:0000256" key="5">
    <source>
        <dbReference type="ARBA" id="ARBA00022777"/>
    </source>
</evidence>
<dbReference type="InterPro" id="IPR017441">
    <property type="entry name" value="Protein_kinase_ATP_BS"/>
</dbReference>
<keyword evidence="5 11" id="KW-0418">Kinase</keyword>
<keyword evidence="2" id="KW-0723">Serine/threonine-protein kinase</keyword>
<dbReference type="GO" id="GO:0004674">
    <property type="term" value="F:protein serine/threonine kinase activity"/>
    <property type="evidence" value="ECO:0007669"/>
    <property type="project" value="UniProtKB-EC"/>
</dbReference>
<keyword evidence="9" id="KW-0812">Transmembrane</keyword>
<dbReference type="SUPFAM" id="SSF56112">
    <property type="entry name" value="Protein kinase-like (PK-like)"/>
    <property type="match status" value="1"/>
</dbReference>
<evidence type="ECO:0000256" key="2">
    <source>
        <dbReference type="ARBA" id="ARBA00022527"/>
    </source>
</evidence>
<feature type="transmembrane region" description="Helical" evidence="9">
    <location>
        <begin position="290"/>
        <end position="311"/>
    </location>
</feature>
<feature type="region of interest" description="Disordered" evidence="8">
    <location>
        <begin position="316"/>
        <end position="336"/>
    </location>
</feature>
<sequence length="486" mass="52082">MQQQRLVANRYALLAELGRGAMGVVWRAQDQVLGRAVALKELHPPQGIAAEERNVLEERMLREARTAGRLNHPAVVTVYDIVRENDRTYLAMELVDALDLAGIVQKHGPRDSTWMAGVALQVLGALEAAHSAGIVHRDVKPSNIMVRPDGAVKLTDFGIAQAMDDPRLTHNGGIVGSPAYMSPDRLSGWEASPASDLWALGVTMAHAVEGVSPFERTSTASTLHAVMNEPPVLRRASPALADVIRGFLTVDPARRLTAPQARHMLTAIVQGAPAVPLPQNKKSKGTAVKVAAVVVGVAVLAGVAFAGYQVFKPKDSASNAGQNTGTSQTTENSTEWTEAAALPVGAPLPSRRVATFGRGGDVPEWNLSGTQCAKDFLTQGSPVRTNVPCDGPHGIQLFSAATPLWDKPKDVAYPGTKWLADFTKNYCTEQFRAIEPNIKEPIGFTGLVPTQTEWEAYEDATTPGRQEVLCVLWKQDRSPLAGSLVG</sequence>
<dbReference type="CDD" id="cd14014">
    <property type="entry name" value="STKc_PknB_like"/>
    <property type="match status" value="1"/>
</dbReference>
<evidence type="ECO:0000313" key="12">
    <source>
        <dbReference type="Proteomes" id="UP001271792"/>
    </source>
</evidence>
<dbReference type="InterPro" id="IPR000719">
    <property type="entry name" value="Prot_kinase_dom"/>
</dbReference>
<dbReference type="Pfam" id="PF00069">
    <property type="entry name" value="Pkinase"/>
    <property type="match status" value="1"/>
</dbReference>
<dbReference type="EC" id="2.7.11.1" evidence="1"/>
<keyword evidence="6 7" id="KW-0067">ATP-binding</keyword>